<evidence type="ECO:0000313" key="2">
    <source>
        <dbReference type="Proteomes" id="UP000886501"/>
    </source>
</evidence>
<reference evidence="1" key="2">
    <citation type="journal article" date="2020" name="Nat. Commun.">
        <title>Large-scale genome sequencing of mycorrhizal fungi provides insights into the early evolution of symbiotic traits.</title>
        <authorList>
            <person name="Miyauchi S."/>
            <person name="Kiss E."/>
            <person name="Kuo A."/>
            <person name="Drula E."/>
            <person name="Kohler A."/>
            <person name="Sanchez-Garcia M."/>
            <person name="Morin E."/>
            <person name="Andreopoulos B."/>
            <person name="Barry K.W."/>
            <person name="Bonito G."/>
            <person name="Buee M."/>
            <person name="Carver A."/>
            <person name="Chen C."/>
            <person name="Cichocki N."/>
            <person name="Clum A."/>
            <person name="Culley D."/>
            <person name="Crous P.W."/>
            <person name="Fauchery L."/>
            <person name="Girlanda M."/>
            <person name="Hayes R.D."/>
            <person name="Keri Z."/>
            <person name="LaButti K."/>
            <person name="Lipzen A."/>
            <person name="Lombard V."/>
            <person name="Magnuson J."/>
            <person name="Maillard F."/>
            <person name="Murat C."/>
            <person name="Nolan M."/>
            <person name="Ohm R.A."/>
            <person name="Pangilinan J."/>
            <person name="Pereira M.F."/>
            <person name="Perotto S."/>
            <person name="Peter M."/>
            <person name="Pfister S."/>
            <person name="Riley R."/>
            <person name="Sitrit Y."/>
            <person name="Stielow J.B."/>
            <person name="Szollosi G."/>
            <person name="Zifcakova L."/>
            <person name="Stursova M."/>
            <person name="Spatafora J.W."/>
            <person name="Tedersoo L."/>
            <person name="Vaario L.M."/>
            <person name="Yamada A."/>
            <person name="Yan M."/>
            <person name="Wang P."/>
            <person name="Xu J."/>
            <person name="Bruns T."/>
            <person name="Baldrian P."/>
            <person name="Vilgalys R."/>
            <person name="Dunand C."/>
            <person name="Henrissat B."/>
            <person name="Grigoriev I.V."/>
            <person name="Hibbett D."/>
            <person name="Nagy L.G."/>
            <person name="Martin F.M."/>
        </authorList>
    </citation>
    <scope>NUCLEOTIDE SEQUENCE</scope>
    <source>
        <strain evidence="1">P2</strain>
    </source>
</reference>
<sequence length="350" mass="40030">MVAKHTACTLYPQVLPPELAIRLFETMLNEAEKWDRNRFWLFERAVESPHKSSFYVRDMSIVAGYGGEDDISDLEWKEAAHYWTQFGAADPNPFPKLMEEACMLLEDVVNVEMRKRKQFDLEWGGNRRWIANVAASNCYEGAKENVGFHSDGLTYLGPYPTIASLSLGVSRIFRLREVISKSEEALRKPRSFNIPLAHNSLLIMHPPTQEVFKHAIIPQTVIDTFRYRASPNSPFTTSASLNDDPDSQLRSSTCRINITFRFFRPDYRPSTIPRCKCGEATILRPDMRGKRDKGGRLDRYWWACQAGKKVENEGKDCGMWKEMDARAEGRGPFMGDLAMKEGVTRPADNT</sequence>
<protein>
    <submittedName>
        <fullName evidence="1">Uncharacterized protein</fullName>
    </submittedName>
</protein>
<comment type="caution">
    <text evidence="1">The sequence shown here is derived from an EMBL/GenBank/DDBJ whole genome shotgun (WGS) entry which is preliminary data.</text>
</comment>
<reference evidence="1" key="1">
    <citation type="submission" date="2019-10" db="EMBL/GenBank/DDBJ databases">
        <authorList>
            <consortium name="DOE Joint Genome Institute"/>
            <person name="Kuo A."/>
            <person name="Miyauchi S."/>
            <person name="Kiss E."/>
            <person name="Drula E."/>
            <person name="Kohler A."/>
            <person name="Sanchez-Garcia M."/>
            <person name="Andreopoulos B."/>
            <person name="Barry K.W."/>
            <person name="Bonito G."/>
            <person name="Buee M."/>
            <person name="Carver A."/>
            <person name="Chen C."/>
            <person name="Cichocki N."/>
            <person name="Clum A."/>
            <person name="Culley D."/>
            <person name="Crous P.W."/>
            <person name="Fauchery L."/>
            <person name="Girlanda M."/>
            <person name="Hayes R."/>
            <person name="Keri Z."/>
            <person name="Labutti K."/>
            <person name="Lipzen A."/>
            <person name="Lombard V."/>
            <person name="Magnuson J."/>
            <person name="Maillard F."/>
            <person name="Morin E."/>
            <person name="Murat C."/>
            <person name="Nolan M."/>
            <person name="Ohm R."/>
            <person name="Pangilinan J."/>
            <person name="Pereira M."/>
            <person name="Perotto S."/>
            <person name="Peter M."/>
            <person name="Riley R."/>
            <person name="Sitrit Y."/>
            <person name="Stielow B."/>
            <person name="Szollosi G."/>
            <person name="Zifcakova L."/>
            <person name="Stursova M."/>
            <person name="Spatafora J.W."/>
            <person name="Tedersoo L."/>
            <person name="Vaario L.-M."/>
            <person name="Yamada A."/>
            <person name="Yan M."/>
            <person name="Wang P."/>
            <person name="Xu J."/>
            <person name="Bruns T."/>
            <person name="Baldrian P."/>
            <person name="Vilgalys R."/>
            <person name="Henrissat B."/>
            <person name="Grigoriev I.V."/>
            <person name="Hibbett D."/>
            <person name="Nagy L.G."/>
            <person name="Martin F.M."/>
        </authorList>
    </citation>
    <scope>NUCLEOTIDE SEQUENCE</scope>
    <source>
        <strain evidence="1">P2</strain>
    </source>
</reference>
<gene>
    <name evidence="1" type="ORF">BDM02DRAFT_3155469</name>
</gene>
<keyword evidence="2" id="KW-1185">Reference proteome</keyword>
<accession>A0ACB6ZHC4</accession>
<name>A0ACB6ZHC4_THEGA</name>
<proteinExistence type="predicted"/>
<dbReference type="EMBL" id="MU118004">
    <property type="protein sequence ID" value="KAF9648989.1"/>
    <property type="molecule type" value="Genomic_DNA"/>
</dbReference>
<dbReference type="Proteomes" id="UP000886501">
    <property type="component" value="Unassembled WGS sequence"/>
</dbReference>
<organism evidence="1 2">
    <name type="scientific">Thelephora ganbajun</name>
    <name type="common">Ganba fungus</name>
    <dbReference type="NCBI Taxonomy" id="370292"/>
    <lineage>
        <taxon>Eukaryota</taxon>
        <taxon>Fungi</taxon>
        <taxon>Dikarya</taxon>
        <taxon>Basidiomycota</taxon>
        <taxon>Agaricomycotina</taxon>
        <taxon>Agaricomycetes</taxon>
        <taxon>Thelephorales</taxon>
        <taxon>Thelephoraceae</taxon>
        <taxon>Thelephora</taxon>
    </lineage>
</organism>
<evidence type="ECO:0000313" key="1">
    <source>
        <dbReference type="EMBL" id="KAF9648989.1"/>
    </source>
</evidence>